<dbReference type="Gene3D" id="3.40.30.10">
    <property type="entry name" value="Glutaredoxin"/>
    <property type="match status" value="1"/>
</dbReference>
<dbReference type="InterPro" id="IPR013766">
    <property type="entry name" value="Thioredoxin_domain"/>
</dbReference>
<evidence type="ECO:0000256" key="1">
    <source>
        <dbReference type="ARBA" id="ARBA00010505"/>
    </source>
</evidence>
<dbReference type="InterPro" id="IPR036249">
    <property type="entry name" value="Thioredoxin-like_sf"/>
</dbReference>
<dbReference type="CDD" id="cd03013">
    <property type="entry name" value="PRX5_like"/>
    <property type="match status" value="1"/>
</dbReference>
<comment type="similarity">
    <text evidence="1 8">Belongs to the peroxiredoxin family. Prx5 subfamily.</text>
</comment>
<keyword evidence="3 8" id="KW-0049">Antioxidant</keyword>
<sequence>MVVKVGDTIPNATVILSSNATEKNACAIPKKVSTADLFKGKVVLFAVPGCFTPTCHVSHLPSFVTHYEEFKKKGVDSVYCLSTNDIFVMDAWGKSSGADDKVKMVADGNGEFVNALGLNLDLTPQMMGATRAKRFALIAQDGVIQHLAVGDVDVSGAEAILAKL</sequence>
<keyword evidence="5 8" id="KW-0676">Redox-active center</keyword>
<organism evidence="10 11">
    <name type="scientific">Boothiomyces macroporosus</name>
    <dbReference type="NCBI Taxonomy" id="261099"/>
    <lineage>
        <taxon>Eukaryota</taxon>
        <taxon>Fungi</taxon>
        <taxon>Fungi incertae sedis</taxon>
        <taxon>Chytridiomycota</taxon>
        <taxon>Chytridiomycota incertae sedis</taxon>
        <taxon>Chytridiomycetes</taxon>
        <taxon>Rhizophydiales</taxon>
        <taxon>Terramycetaceae</taxon>
        <taxon>Boothiomyces</taxon>
    </lineage>
</organism>
<dbReference type="FunFam" id="3.40.30.10:FF:000020">
    <property type="entry name" value="Peroxiredoxin"/>
    <property type="match status" value="1"/>
</dbReference>
<dbReference type="InterPro" id="IPR013740">
    <property type="entry name" value="Redoxin"/>
</dbReference>
<evidence type="ECO:0000256" key="2">
    <source>
        <dbReference type="ARBA" id="ARBA00022559"/>
    </source>
</evidence>
<evidence type="ECO:0000256" key="5">
    <source>
        <dbReference type="ARBA" id="ARBA00023284"/>
    </source>
</evidence>
<proteinExistence type="inferred from homology"/>
<keyword evidence="4 8" id="KW-0560">Oxidoreductase</keyword>
<evidence type="ECO:0000256" key="7">
    <source>
        <dbReference type="PIRSR" id="PIRSR637944-1"/>
    </source>
</evidence>
<comment type="caution">
    <text evidence="10">The sequence shown here is derived from an EMBL/GenBank/DDBJ whole genome shotgun (WGS) entry which is preliminary data.</text>
</comment>
<evidence type="ECO:0000256" key="3">
    <source>
        <dbReference type="ARBA" id="ARBA00022862"/>
    </source>
</evidence>
<dbReference type="GO" id="GO:0005777">
    <property type="term" value="C:peroxisome"/>
    <property type="evidence" value="ECO:0007669"/>
    <property type="project" value="TreeGrafter"/>
</dbReference>
<comment type="function">
    <text evidence="8">Thiol-specific peroxidase that catalyzes the reduction of hydrogen peroxide and organic hydroperoxides to water and alcohols, respectively. Plays a role in cell protection against oxidative stress by detoxifying peroxides.</text>
</comment>
<feature type="active site" description="Cysteine sulfenic acid (-SOH) intermediate" evidence="7">
    <location>
        <position position="55"/>
    </location>
</feature>
<accession>A0AAD5Y7D8</accession>
<dbReference type="GO" id="GO:0045454">
    <property type="term" value="P:cell redox homeostasis"/>
    <property type="evidence" value="ECO:0007669"/>
    <property type="project" value="TreeGrafter"/>
</dbReference>
<dbReference type="GO" id="GO:0005739">
    <property type="term" value="C:mitochondrion"/>
    <property type="evidence" value="ECO:0007669"/>
    <property type="project" value="TreeGrafter"/>
</dbReference>
<dbReference type="GO" id="GO:0008379">
    <property type="term" value="F:thioredoxin peroxidase activity"/>
    <property type="evidence" value="ECO:0007669"/>
    <property type="project" value="InterPro"/>
</dbReference>
<evidence type="ECO:0000256" key="4">
    <source>
        <dbReference type="ARBA" id="ARBA00023002"/>
    </source>
</evidence>
<evidence type="ECO:0000259" key="9">
    <source>
        <dbReference type="PROSITE" id="PS51352"/>
    </source>
</evidence>
<evidence type="ECO:0000313" key="10">
    <source>
        <dbReference type="EMBL" id="KAJ3256395.1"/>
    </source>
</evidence>
<evidence type="ECO:0000256" key="6">
    <source>
        <dbReference type="ARBA" id="ARBA00079296"/>
    </source>
</evidence>
<name>A0AAD5Y7D8_9FUNG</name>
<keyword evidence="2 8" id="KW-0575">Peroxidase</keyword>
<dbReference type="EMBL" id="JADGKB010000051">
    <property type="protein sequence ID" value="KAJ3256395.1"/>
    <property type="molecule type" value="Genomic_DNA"/>
</dbReference>
<reference evidence="10" key="1">
    <citation type="submission" date="2020-05" db="EMBL/GenBank/DDBJ databases">
        <title>Phylogenomic resolution of chytrid fungi.</title>
        <authorList>
            <person name="Stajich J.E."/>
            <person name="Amses K."/>
            <person name="Simmons R."/>
            <person name="Seto K."/>
            <person name="Myers J."/>
            <person name="Bonds A."/>
            <person name="Quandt C.A."/>
            <person name="Barry K."/>
            <person name="Liu P."/>
            <person name="Grigoriev I."/>
            <person name="Longcore J.E."/>
            <person name="James T.Y."/>
        </authorList>
    </citation>
    <scope>NUCLEOTIDE SEQUENCE</scope>
    <source>
        <strain evidence="10">PLAUS21</strain>
    </source>
</reference>
<dbReference type="Proteomes" id="UP001210925">
    <property type="component" value="Unassembled WGS sequence"/>
</dbReference>
<dbReference type="InterPro" id="IPR037944">
    <property type="entry name" value="PRX5-like"/>
</dbReference>
<protein>
    <recommendedName>
        <fullName evidence="6">Thioredoxin-dependent peroxiredoxin</fullName>
    </recommendedName>
</protein>
<dbReference type="SUPFAM" id="SSF52833">
    <property type="entry name" value="Thioredoxin-like"/>
    <property type="match status" value="1"/>
</dbReference>
<evidence type="ECO:0000256" key="8">
    <source>
        <dbReference type="RuleBase" id="RU366011"/>
    </source>
</evidence>
<dbReference type="GO" id="GO:0034599">
    <property type="term" value="P:cellular response to oxidative stress"/>
    <property type="evidence" value="ECO:0007669"/>
    <property type="project" value="InterPro"/>
</dbReference>
<dbReference type="Pfam" id="PF08534">
    <property type="entry name" value="Redoxin"/>
    <property type="match status" value="1"/>
</dbReference>
<feature type="domain" description="Thioredoxin" evidence="9">
    <location>
        <begin position="3"/>
        <end position="164"/>
    </location>
</feature>
<evidence type="ECO:0000313" key="11">
    <source>
        <dbReference type="Proteomes" id="UP001210925"/>
    </source>
</evidence>
<dbReference type="PANTHER" id="PTHR10430">
    <property type="entry name" value="PEROXIREDOXIN"/>
    <property type="match status" value="1"/>
</dbReference>
<keyword evidence="11" id="KW-1185">Reference proteome</keyword>
<dbReference type="PROSITE" id="PS51352">
    <property type="entry name" value="THIOREDOXIN_2"/>
    <property type="match status" value="1"/>
</dbReference>
<dbReference type="PANTHER" id="PTHR10430:SF16">
    <property type="entry name" value="PEROXIREDOXIN-5, MITOCHONDRIAL"/>
    <property type="match status" value="1"/>
</dbReference>
<dbReference type="GO" id="GO:0042744">
    <property type="term" value="P:hydrogen peroxide catabolic process"/>
    <property type="evidence" value="ECO:0007669"/>
    <property type="project" value="TreeGrafter"/>
</dbReference>
<dbReference type="AlphaFoldDB" id="A0AAD5Y7D8"/>
<gene>
    <name evidence="10" type="ORF">HK103_005524</name>
</gene>